<feature type="transmembrane region" description="Helical" evidence="1">
    <location>
        <begin position="154"/>
        <end position="174"/>
    </location>
</feature>
<evidence type="ECO:0000313" key="2">
    <source>
        <dbReference type="EMBL" id="KRM60278.1"/>
    </source>
</evidence>
<evidence type="ECO:0008006" key="4">
    <source>
        <dbReference type="Google" id="ProtNLM"/>
    </source>
</evidence>
<organism evidence="2 3">
    <name type="scientific">Paucilactobacillus vaccinostercus DSM 20634</name>
    <dbReference type="NCBI Taxonomy" id="1423813"/>
    <lineage>
        <taxon>Bacteria</taxon>
        <taxon>Bacillati</taxon>
        <taxon>Bacillota</taxon>
        <taxon>Bacilli</taxon>
        <taxon>Lactobacillales</taxon>
        <taxon>Lactobacillaceae</taxon>
        <taxon>Paucilactobacillus</taxon>
    </lineage>
</organism>
<feature type="transmembrane region" description="Helical" evidence="1">
    <location>
        <begin position="89"/>
        <end position="115"/>
    </location>
</feature>
<keyword evidence="1" id="KW-0812">Transmembrane</keyword>
<dbReference type="PATRIC" id="fig|1423813.3.peg.939"/>
<dbReference type="EMBL" id="AYYY01000070">
    <property type="protein sequence ID" value="KRM60278.1"/>
    <property type="molecule type" value="Genomic_DNA"/>
</dbReference>
<sequence length="210" mass="23162">MENNSYIHKLTRQLSQLSDSERDDVIDFYSEYIMDANLTTEDEIVQKLGTPKQLARKILADYSIRAIDAEDQQTPNQKSEPRSKRNIRMIWLVILALMASPIAIPLLLALIAVLFAFMVAIAGVIIGTIVGVIAIAVAGIACIIGGLLISPTSIATCVFFIGIGLSAIGIMLVVAPLGYLIIKVLLEMAANFTRWLYQRFSKPRQQPKED</sequence>
<name>A0A0R2A990_9LACO</name>
<dbReference type="Pfam" id="PF22564">
    <property type="entry name" value="HAAS"/>
    <property type="match status" value="1"/>
</dbReference>
<keyword evidence="3" id="KW-1185">Reference proteome</keyword>
<keyword evidence="1" id="KW-1133">Transmembrane helix</keyword>
<dbReference type="AlphaFoldDB" id="A0A0R2A990"/>
<gene>
    <name evidence="2" type="ORF">FC26_GL000913</name>
</gene>
<protein>
    <recommendedName>
        <fullName evidence="4">Integral membrane protein</fullName>
    </recommendedName>
</protein>
<dbReference type="Proteomes" id="UP000051733">
    <property type="component" value="Unassembled WGS sequence"/>
</dbReference>
<evidence type="ECO:0000313" key="3">
    <source>
        <dbReference type="Proteomes" id="UP000051733"/>
    </source>
</evidence>
<reference evidence="2 3" key="1">
    <citation type="journal article" date="2015" name="Genome Announc.">
        <title>Expanding the biotechnology potential of lactobacilli through comparative genomics of 213 strains and associated genera.</title>
        <authorList>
            <person name="Sun Z."/>
            <person name="Harris H.M."/>
            <person name="McCann A."/>
            <person name="Guo C."/>
            <person name="Argimon S."/>
            <person name="Zhang W."/>
            <person name="Yang X."/>
            <person name="Jeffery I.B."/>
            <person name="Cooney J.C."/>
            <person name="Kagawa T.F."/>
            <person name="Liu W."/>
            <person name="Song Y."/>
            <person name="Salvetti E."/>
            <person name="Wrobel A."/>
            <person name="Rasinkangas P."/>
            <person name="Parkhill J."/>
            <person name="Rea M.C."/>
            <person name="O'Sullivan O."/>
            <person name="Ritari J."/>
            <person name="Douillard F.P."/>
            <person name="Paul Ross R."/>
            <person name="Yang R."/>
            <person name="Briner A.E."/>
            <person name="Felis G.E."/>
            <person name="de Vos W.M."/>
            <person name="Barrangou R."/>
            <person name="Klaenhammer T.R."/>
            <person name="Caufield P.W."/>
            <person name="Cui Y."/>
            <person name="Zhang H."/>
            <person name="O'Toole P.W."/>
        </authorList>
    </citation>
    <scope>NUCLEOTIDE SEQUENCE [LARGE SCALE GENOMIC DNA]</scope>
    <source>
        <strain evidence="2 3">DSM 20634</strain>
    </source>
</reference>
<comment type="caution">
    <text evidence="2">The sequence shown here is derived from an EMBL/GenBank/DDBJ whole genome shotgun (WGS) entry which is preliminary data.</text>
</comment>
<dbReference type="STRING" id="1423813.FC26_GL000913"/>
<proteinExistence type="predicted"/>
<feature type="transmembrane region" description="Helical" evidence="1">
    <location>
        <begin position="121"/>
        <end position="147"/>
    </location>
</feature>
<keyword evidence="1" id="KW-0472">Membrane</keyword>
<accession>A0A0R2A990</accession>
<evidence type="ECO:0000256" key="1">
    <source>
        <dbReference type="SAM" id="Phobius"/>
    </source>
</evidence>